<dbReference type="Proteomes" id="UP000187085">
    <property type="component" value="Unassembled WGS sequence"/>
</dbReference>
<gene>
    <name evidence="3" type="ORF">BKD30_09505</name>
</gene>
<feature type="transmembrane region" description="Helical" evidence="2">
    <location>
        <begin position="21"/>
        <end position="44"/>
    </location>
</feature>
<evidence type="ECO:0000313" key="4">
    <source>
        <dbReference type="Proteomes" id="UP000187085"/>
    </source>
</evidence>
<comment type="caution">
    <text evidence="3">The sequence shown here is derived from an EMBL/GenBank/DDBJ whole genome shotgun (WGS) entry which is preliminary data.</text>
</comment>
<dbReference type="STRING" id="554083.BKD30_09505"/>
<accession>A0A1R1L9K2</accession>
<dbReference type="OrthoDB" id="4229605at2"/>
<protein>
    <submittedName>
        <fullName evidence="3">MFS transporter</fullName>
    </submittedName>
</protein>
<keyword evidence="2" id="KW-0812">Transmembrane</keyword>
<feature type="transmembrane region" description="Helical" evidence="2">
    <location>
        <begin position="84"/>
        <end position="102"/>
    </location>
</feature>
<feature type="transmembrane region" description="Helical" evidence="2">
    <location>
        <begin position="171"/>
        <end position="191"/>
    </location>
</feature>
<dbReference type="SUPFAM" id="SSF103473">
    <property type="entry name" value="MFS general substrate transporter"/>
    <property type="match status" value="1"/>
</dbReference>
<reference evidence="3 4" key="1">
    <citation type="submission" date="2016-12" db="EMBL/GenBank/DDBJ databases">
        <title>Draft genome of Tersicoccus phoenicis 1P05MA.</title>
        <authorList>
            <person name="Nakajima Y."/>
            <person name="Yoshizawa S."/>
            <person name="Nakamura K."/>
            <person name="Ogura Y."/>
            <person name="Hayashi T."/>
            <person name="Kogure K."/>
        </authorList>
    </citation>
    <scope>NUCLEOTIDE SEQUENCE [LARGE SCALE GENOMIC DNA]</scope>
    <source>
        <strain evidence="3 4">1p05MA</strain>
    </source>
</reference>
<feature type="compositionally biased region" description="Basic and acidic residues" evidence="1">
    <location>
        <begin position="200"/>
        <end position="216"/>
    </location>
</feature>
<evidence type="ECO:0000313" key="3">
    <source>
        <dbReference type="EMBL" id="OMH24212.1"/>
    </source>
</evidence>
<dbReference type="AlphaFoldDB" id="A0A1R1L9K2"/>
<keyword evidence="4" id="KW-1185">Reference proteome</keyword>
<feature type="transmembrane region" description="Helical" evidence="2">
    <location>
        <begin position="294"/>
        <end position="315"/>
    </location>
</feature>
<feature type="transmembrane region" description="Helical" evidence="2">
    <location>
        <begin position="407"/>
        <end position="428"/>
    </location>
</feature>
<dbReference type="Pfam" id="PF07690">
    <property type="entry name" value="MFS_1"/>
    <property type="match status" value="2"/>
</dbReference>
<proteinExistence type="predicted"/>
<feature type="transmembrane region" description="Helical" evidence="2">
    <location>
        <begin position="322"/>
        <end position="339"/>
    </location>
</feature>
<dbReference type="InterPro" id="IPR011701">
    <property type="entry name" value="MFS"/>
</dbReference>
<evidence type="ECO:0000256" key="2">
    <source>
        <dbReference type="SAM" id="Phobius"/>
    </source>
</evidence>
<sequence length="439" mass="45294">MRTTTFARYGTLLAQPPIRRLLIVGMLARVPHAAAGVMLTLHVVDSLQRGFTAAGIVATAITIGLAVGAPWRGHRVDTVGLRRALIPSVVAEVGIWSVAPFLPYELLIPAAVLGGLFALPVFSVVRQSLAVLVPEEQRRTAYAIDSMGTELVFVIGPATGVLLATTVGTQVGLVLVGVCASLAGALLMWFNPPTRSSQVGRRDDATADERRRRQDTEAMQTLAPAEVAAATDAITSSLPLITASQPVVGSRRRSWLTPAIVAVLGAAAAVGLLLSGTDVGFVAVLRESDDVDSLGLVFLFWCLASVVGGLTYGVLDRPVSPLLLLAGMSLVTIPLALATDPLTLGLLSILPGLLCAPTLTACSERVADLVGEARRGQAMGWYGSALTTGSALGSPTIGIAIDVFGPGAGFIGAGSLALVLALVGLALVGGRARVDRRRG</sequence>
<evidence type="ECO:0000256" key="1">
    <source>
        <dbReference type="SAM" id="MobiDB-lite"/>
    </source>
</evidence>
<dbReference type="Gene3D" id="1.20.1250.20">
    <property type="entry name" value="MFS general substrate transporter like domains"/>
    <property type="match status" value="1"/>
</dbReference>
<feature type="transmembrane region" description="Helical" evidence="2">
    <location>
        <begin position="141"/>
        <end position="165"/>
    </location>
</feature>
<organism evidence="3 4">
    <name type="scientific">Tersicoccus phoenicis</name>
    <dbReference type="NCBI Taxonomy" id="554083"/>
    <lineage>
        <taxon>Bacteria</taxon>
        <taxon>Bacillati</taxon>
        <taxon>Actinomycetota</taxon>
        <taxon>Actinomycetes</taxon>
        <taxon>Micrococcales</taxon>
        <taxon>Micrococcaceae</taxon>
        <taxon>Tersicoccus</taxon>
    </lineage>
</organism>
<dbReference type="InterPro" id="IPR036259">
    <property type="entry name" value="MFS_trans_sf"/>
</dbReference>
<dbReference type="RefSeq" id="WP_076704365.1">
    <property type="nucleotide sequence ID" value="NZ_MRDE01000064.1"/>
</dbReference>
<name>A0A1R1L9K2_9MICC</name>
<dbReference type="GO" id="GO:0022857">
    <property type="term" value="F:transmembrane transporter activity"/>
    <property type="evidence" value="ECO:0007669"/>
    <property type="project" value="InterPro"/>
</dbReference>
<feature type="transmembrane region" description="Helical" evidence="2">
    <location>
        <begin position="255"/>
        <end position="274"/>
    </location>
</feature>
<dbReference type="EMBL" id="MRDE01000064">
    <property type="protein sequence ID" value="OMH24212.1"/>
    <property type="molecule type" value="Genomic_DNA"/>
</dbReference>
<dbReference type="PANTHER" id="PTHR23542:SF1">
    <property type="entry name" value="MAJOR FACILITATOR SUPERFAMILY (MFS) PROFILE DOMAIN-CONTAINING PROTEIN"/>
    <property type="match status" value="1"/>
</dbReference>
<feature type="region of interest" description="Disordered" evidence="1">
    <location>
        <begin position="196"/>
        <end position="217"/>
    </location>
</feature>
<feature type="transmembrane region" description="Helical" evidence="2">
    <location>
        <begin position="50"/>
        <end position="72"/>
    </location>
</feature>
<feature type="transmembrane region" description="Helical" evidence="2">
    <location>
        <begin position="108"/>
        <end position="129"/>
    </location>
</feature>
<dbReference type="PANTHER" id="PTHR23542">
    <property type="match status" value="1"/>
</dbReference>
<keyword evidence="2" id="KW-1133">Transmembrane helix</keyword>
<keyword evidence="2" id="KW-0472">Membrane</keyword>